<reference evidence="2" key="1">
    <citation type="submission" date="2013-01" db="EMBL/GenBank/DDBJ databases">
        <title>Draft Genome Sequence of a Mulberry Tree, Morus notabilis C.K. Schneid.</title>
        <authorList>
            <person name="He N."/>
            <person name="Zhao S."/>
        </authorList>
    </citation>
    <scope>NUCLEOTIDE SEQUENCE</scope>
</reference>
<sequence>MLDNFVGFMKCQRNPLSLHFERTEIVHALEELNYDERRLRRNMVQIRKEQDIFVLFLDEPHFANNTTHQGKPATKSCLSREELVKHKLHFRVRHGAASLAEEKQLFREIKDAGQHYEDVANSCLLVEEINGSFYREMRCEKTHRKTTKDRLGDIMTWPRKENVAEAIVLGNICNSLSLNRKSVREQLKVRTNN</sequence>
<dbReference type="STRING" id="981085.W9R6E8"/>
<keyword evidence="2" id="KW-1185">Reference proteome</keyword>
<organism evidence="1 2">
    <name type="scientific">Morus notabilis</name>
    <dbReference type="NCBI Taxonomy" id="981085"/>
    <lineage>
        <taxon>Eukaryota</taxon>
        <taxon>Viridiplantae</taxon>
        <taxon>Streptophyta</taxon>
        <taxon>Embryophyta</taxon>
        <taxon>Tracheophyta</taxon>
        <taxon>Spermatophyta</taxon>
        <taxon>Magnoliopsida</taxon>
        <taxon>eudicotyledons</taxon>
        <taxon>Gunneridae</taxon>
        <taxon>Pentapetalae</taxon>
        <taxon>rosids</taxon>
        <taxon>fabids</taxon>
        <taxon>Rosales</taxon>
        <taxon>Moraceae</taxon>
        <taxon>Moreae</taxon>
        <taxon>Morus</taxon>
    </lineage>
</organism>
<evidence type="ECO:0000313" key="1">
    <source>
        <dbReference type="EMBL" id="EXB55658.1"/>
    </source>
</evidence>
<proteinExistence type="predicted"/>
<name>W9R6E8_9ROSA</name>
<protein>
    <submittedName>
        <fullName evidence="1">Uncharacterized protein</fullName>
    </submittedName>
</protein>
<dbReference type="Proteomes" id="UP000030645">
    <property type="component" value="Unassembled WGS sequence"/>
</dbReference>
<gene>
    <name evidence="1" type="ORF">L484_000592</name>
</gene>
<dbReference type="AlphaFoldDB" id="W9R6E8"/>
<accession>W9R6E8</accession>
<evidence type="ECO:0000313" key="2">
    <source>
        <dbReference type="Proteomes" id="UP000030645"/>
    </source>
</evidence>
<dbReference type="EMBL" id="KE344257">
    <property type="protein sequence ID" value="EXB55658.1"/>
    <property type="molecule type" value="Genomic_DNA"/>
</dbReference>